<keyword evidence="1" id="KW-0812">Transmembrane</keyword>
<dbReference type="AlphaFoldDB" id="A0ABD1A9A5"/>
<dbReference type="EMBL" id="JBANAX010000729">
    <property type="protein sequence ID" value="KAL1195391.1"/>
    <property type="molecule type" value="Genomic_DNA"/>
</dbReference>
<feature type="transmembrane region" description="Helical" evidence="1">
    <location>
        <begin position="78"/>
        <end position="96"/>
    </location>
</feature>
<evidence type="ECO:0000313" key="3">
    <source>
        <dbReference type="Proteomes" id="UP001558713"/>
    </source>
</evidence>
<accession>A0ABD1A9A5</accession>
<proteinExistence type="predicted"/>
<name>A0ABD1A9A5_CARAN</name>
<comment type="caution">
    <text evidence="2">The sequence shown here is derived from an EMBL/GenBank/DDBJ whole genome shotgun (WGS) entry which is preliminary data.</text>
</comment>
<dbReference type="Proteomes" id="UP001558713">
    <property type="component" value="Unassembled WGS sequence"/>
</dbReference>
<keyword evidence="3" id="KW-1185">Reference proteome</keyword>
<protein>
    <submittedName>
        <fullName evidence="2">Uncharacterized protein</fullName>
    </submittedName>
</protein>
<evidence type="ECO:0000256" key="1">
    <source>
        <dbReference type="SAM" id="Phobius"/>
    </source>
</evidence>
<evidence type="ECO:0000313" key="2">
    <source>
        <dbReference type="EMBL" id="KAL1195391.1"/>
    </source>
</evidence>
<reference evidence="2 3" key="1">
    <citation type="submission" date="2024-04" db="EMBL/GenBank/DDBJ databases">
        <title>Genome assembly C_amara_ONT_v2.</title>
        <authorList>
            <person name="Yant L."/>
            <person name="Moore C."/>
            <person name="Slenker M."/>
        </authorList>
    </citation>
    <scope>NUCLEOTIDE SEQUENCE [LARGE SCALE GENOMIC DNA]</scope>
    <source>
        <tissue evidence="2">Leaf</tissue>
    </source>
</reference>
<keyword evidence="1" id="KW-0472">Membrane</keyword>
<sequence length="101" mass="11965">MKKLHENVRTEIENANEKYKKKANKNQRFKYFELGDLDGLQLRNERFLGKLMSKLMQRAEGSSMILEKFSDNAYKIDFPSSYGILVSMWVIFLHILRIKSC</sequence>
<gene>
    <name evidence="2" type="ORF">V5N11_019953</name>
</gene>
<organism evidence="2 3">
    <name type="scientific">Cardamine amara subsp. amara</name>
    <dbReference type="NCBI Taxonomy" id="228776"/>
    <lineage>
        <taxon>Eukaryota</taxon>
        <taxon>Viridiplantae</taxon>
        <taxon>Streptophyta</taxon>
        <taxon>Embryophyta</taxon>
        <taxon>Tracheophyta</taxon>
        <taxon>Spermatophyta</taxon>
        <taxon>Magnoliopsida</taxon>
        <taxon>eudicotyledons</taxon>
        <taxon>Gunneridae</taxon>
        <taxon>Pentapetalae</taxon>
        <taxon>rosids</taxon>
        <taxon>malvids</taxon>
        <taxon>Brassicales</taxon>
        <taxon>Brassicaceae</taxon>
        <taxon>Cardamineae</taxon>
        <taxon>Cardamine</taxon>
    </lineage>
</organism>
<keyword evidence="1" id="KW-1133">Transmembrane helix</keyword>